<evidence type="ECO:0000313" key="1">
    <source>
        <dbReference type="EMBL" id="EYE99990.1"/>
    </source>
</evidence>
<dbReference type="AlphaFoldDB" id="A0A017SUN5"/>
<reference evidence="1 2" key="1">
    <citation type="submission" date="2013-05" db="EMBL/GenBank/DDBJ databases">
        <title>Genome assembly of Chondromyces apiculatus DSM 436.</title>
        <authorList>
            <person name="Sharma G."/>
            <person name="Khatri I."/>
            <person name="Kaur C."/>
            <person name="Mayilraj S."/>
            <person name="Subramanian S."/>
        </authorList>
    </citation>
    <scope>NUCLEOTIDE SEQUENCE [LARGE SCALE GENOMIC DNA]</scope>
    <source>
        <strain evidence="1 2">DSM 436</strain>
    </source>
</reference>
<name>A0A017SUN5_9BACT</name>
<dbReference type="EMBL" id="ASRX01000153">
    <property type="protein sequence ID" value="EYE99990.1"/>
    <property type="molecule type" value="Genomic_DNA"/>
</dbReference>
<organism evidence="1 2">
    <name type="scientific">Chondromyces apiculatus DSM 436</name>
    <dbReference type="NCBI Taxonomy" id="1192034"/>
    <lineage>
        <taxon>Bacteria</taxon>
        <taxon>Pseudomonadati</taxon>
        <taxon>Myxococcota</taxon>
        <taxon>Polyangia</taxon>
        <taxon>Polyangiales</taxon>
        <taxon>Polyangiaceae</taxon>
        <taxon>Chondromyces</taxon>
    </lineage>
</organism>
<proteinExistence type="predicted"/>
<comment type="caution">
    <text evidence="1">The sequence shown here is derived from an EMBL/GenBank/DDBJ whole genome shotgun (WGS) entry which is preliminary data.</text>
</comment>
<keyword evidence="2" id="KW-1185">Reference proteome</keyword>
<gene>
    <name evidence="1" type="ORF">CAP_1857</name>
</gene>
<accession>A0A017SUN5</accession>
<dbReference type="Proteomes" id="UP000019678">
    <property type="component" value="Unassembled WGS sequence"/>
</dbReference>
<sequence length="646" mass="65321">MLLGAALALAVVPAGCSKSEKPPEPAVSGVDLSPVPAPAGLIAEAFMPTPDATWAKARIAVGGPAMFLPVNIGTLVVTVLGLPPTVATEIDGGVPMLGAAVEAGPEAGAGPEEVAPDRRPFAVIAVHVKSGTRFVDQVTRGEGARFQARVDAGTSITFLEPMAAAPAGSSSAQAPAPAPAPASTQGRLGMGVLGNYLVLGATAEDVLAVGPYVARTMSRATAPREDVVIEAPRAAVAGPITGGARRVWERIRPSVVAGGGAGGSTLVPTVDGWIALLGDLERARLSLVLDEAAHLRFEATPRAGDGPAGKAVAAAAVGNVKPLLELPADALAGLLVRESKAGRGEAIASQVDAVLGFLGGQALEKGTPAPEKGAEASRKGAKAAQAAEAAEAQARVQVPEKEREQIAAALRGVSEARGDWFTVGLRWEGTGPTAMARLAVDDEKKMQEALGDFEGLTTLPSIKALLKQEGLSITAGKYVVERMPGDVRRLKFARTGEKEGAKRAAASKGEAPKGEAAPKDLAAASLPRAINLLHFLKGGALYASAGYEPDEGMRQVVGAVEGGNLGGVGAVRAALEGLGSEASFVLFVDPLRLMATRAGNPAPAEVTPVVISAGASPAKGGAGALWGRVDVPTAVVKELVRRRGAL</sequence>
<evidence type="ECO:0000313" key="2">
    <source>
        <dbReference type="Proteomes" id="UP000019678"/>
    </source>
</evidence>
<protein>
    <submittedName>
        <fullName evidence="1">Autotransporter adhesin</fullName>
    </submittedName>
</protein>